<reference evidence="2" key="1">
    <citation type="submission" date="2023-07" db="EMBL/GenBank/DDBJ databases">
        <authorList>
            <person name="Colorado M.A."/>
            <person name="Villamil L.M."/>
            <person name="Melo J.F."/>
            <person name="Rodriguez J.A."/>
            <person name="Ruiz R.Y."/>
        </authorList>
    </citation>
    <scope>NUCLEOTIDE SEQUENCE [LARGE SCALE GENOMIC DNA]</scope>
    <source>
        <strain evidence="2">C33</strain>
    </source>
</reference>
<evidence type="ECO:0008006" key="3">
    <source>
        <dbReference type="Google" id="ProtNLM"/>
    </source>
</evidence>
<comment type="caution">
    <text evidence="1">The sequence shown here is derived from an EMBL/GenBank/DDBJ whole genome shotgun (WGS) entry which is preliminary data.</text>
</comment>
<evidence type="ECO:0000313" key="2">
    <source>
        <dbReference type="Proteomes" id="UP001279681"/>
    </source>
</evidence>
<dbReference type="RefSeq" id="WP_320313334.1">
    <property type="nucleotide sequence ID" value="NZ_JAVIKH010000005.1"/>
</dbReference>
<organism evidence="1 2">
    <name type="scientific">Candidatus Cetobacterium colombiensis</name>
    <dbReference type="NCBI Taxonomy" id="3073100"/>
    <lineage>
        <taxon>Bacteria</taxon>
        <taxon>Fusobacteriati</taxon>
        <taxon>Fusobacteriota</taxon>
        <taxon>Fusobacteriia</taxon>
        <taxon>Fusobacteriales</taxon>
        <taxon>Fusobacteriaceae</taxon>
        <taxon>Cetobacterium</taxon>
    </lineage>
</organism>
<dbReference type="Proteomes" id="UP001279681">
    <property type="component" value="Unassembled WGS sequence"/>
</dbReference>
<keyword evidence="2" id="KW-1185">Reference proteome</keyword>
<sequence length="135" mass="16124">MIKYKKHPLINFYKKVKRKYNDVISIKDLATICYVSTKTIRRYIKKLFLYTTFSNNTHLIHIDSLTFNFTIPCEKTILKNYSNFGLYPEYNHFLANIKIENFHSDFHSILKQSLIKIGRKKFISMLSFLNSTKNI</sequence>
<evidence type="ECO:0000313" key="1">
    <source>
        <dbReference type="EMBL" id="MDX8335930.1"/>
    </source>
</evidence>
<proteinExistence type="predicted"/>
<accession>A0ABU4W9W5</accession>
<name>A0ABU4W9W5_9FUSO</name>
<gene>
    <name evidence="1" type="ORF">RFV38_05380</name>
</gene>
<dbReference type="EMBL" id="JAVIKH010000005">
    <property type="protein sequence ID" value="MDX8335930.1"/>
    <property type="molecule type" value="Genomic_DNA"/>
</dbReference>
<protein>
    <recommendedName>
        <fullName evidence="3">Helix-turn-helix type 11 domain-containing protein</fullName>
    </recommendedName>
</protein>